<reference evidence="3 4" key="1">
    <citation type="journal article" date="2016" name="Genome Biol. Evol.">
        <title>Gene Family Evolution Reflects Adaptation to Soil Environmental Stressors in the Genome of the Collembolan Orchesella cincta.</title>
        <authorList>
            <person name="Faddeeva-Vakhrusheva A."/>
            <person name="Derks M.F."/>
            <person name="Anvar S.Y."/>
            <person name="Agamennone V."/>
            <person name="Suring W."/>
            <person name="Smit S."/>
            <person name="van Straalen N.M."/>
            <person name="Roelofs D."/>
        </authorList>
    </citation>
    <scope>NUCLEOTIDE SEQUENCE [LARGE SCALE GENOMIC DNA]</scope>
    <source>
        <tissue evidence="3">Mixed pool</tissue>
    </source>
</reference>
<accession>A0A1D2MIA2</accession>
<dbReference type="Gene3D" id="2.40.10.10">
    <property type="entry name" value="Trypsin-like serine proteases"/>
    <property type="match status" value="1"/>
</dbReference>
<dbReference type="PANTHER" id="PTHR24260">
    <property type="match status" value="1"/>
</dbReference>
<keyword evidence="4" id="KW-1185">Reference proteome</keyword>
<keyword evidence="1" id="KW-0732">Signal</keyword>
<dbReference type="PROSITE" id="PS50240">
    <property type="entry name" value="TRYPSIN_DOM"/>
    <property type="match status" value="1"/>
</dbReference>
<feature type="chain" id="PRO_5008904085" evidence="1">
    <location>
        <begin position="25"/>
        <end position="279"/>
    </location>
</feature>
<feature type="signal peptide" evidence="1">
    <location>
        <begin position="1"/>
        <end position="24"/>
    </location>
</feature>
<dbReference type="Pfam" id="PF00089">
    <property type="entry name" value="Trypsin"/>
    <property type="match status" value="1"/>
</dbReference>
<dbReference type="PANTHER" id="PTHR24260:SF136">
    <property type="entry name" value="GH08193P-RELATED"/>
    <property type="match status" value="1"/>
</dbReference>
<dbReference type="GO" id="GO:0006508">
    <property type="term" value="P:proteolysis"/>
    <property type="evidence" value="ECO:0007669"/>
    <property type="project" value="UniProtKB-KW"/>
</dbReference>
<feature type="domain" description="Peptidase S1" evidence="2">
    <location>
        <begin position="19"/>
        <end position="279"/>
    </location>
</feature>
<proteinExistence type="predicted"/>
<sequence length="279" mass="30391">MGQFGISLLVASFVAIIAICLGAATETGDARLKAPWTAAIFRKVDSSKDQWEFICSGAITGRYTVITSARCVIPRVSGPKFSSRPHHIRYSDLQVVVGLPTSDLASKDQYTQFGTVGQIRDIYDPNNGDTPEGDIAVIRLKNVLNLSTPYVKEVQLLEKPGTLMEAKETKSGEILQLSGYEKARNGVQTRAQSKSSSPLKVSEIKIEEVGKCIEHYTAAYPTFYFNALCGVAVKKSDIIPCYYEGSGLVKKVKDASGAESYHLFGVYSSNTAWQSLKGL</sequence>
<dbReference type="OrthoDB" id="7468414at2759"/>
<dbReference type="OMA" id="EDCTAND"/>
<comment type="caution">
    <text evidence="3">The sequence shown here is derived from an EMBL/GenBank/DDBJ whole genome shotgun (WGS) entry which is preliminary data.</text>
</comment>
<evidence type="ECO:0000313" key="4">
    <source>
        <dbReference type="Proteomes" id="UP000094527"/>
    </source>
</evidence>
<evidence type="ECO:0000256" key="1">
    <source>
        <dbReference type="SAM" id="SignalP"/>
    </source>
</evidence>
<protein>
    <submittedName>
        <fullName evidence="3">Inactive serine protease PAMR1</fullName>
    </submittedName>
</protein>
<dbReference type="InterPro" id="IPR051333">
    <property type="entry name" value="CLIP_Serine_Protease"/>
</dbReference>
<dbReference type="InterPro" id="IPR001254">
    <property type="entry name" value="Trypsin_dom"/>
</dbReference>
<dbReference type="AlphaFoldDB" id="A0A1D2MIA2"/>
<keyword evidence="3" id="KW-0378">Hydrolase</keyword>
<dbReference type="InterPro" id="IPR009003">
    <property type="entry name" value="Peptidase_S1_PA"/>
</dbReference>
<dbReference type="SUPFAM" id="SSF50494">
    <property type="entry name" value="Trypsin-like serine proteases"/>
    <property type="match status" value="1"/>
</dbReference>
<keyword evidence="3" id="KW-0645">Protease</keyword>
<dbReference type="GO" id="GO:0004252">
    <property type="term" value="F:serine-type endopeptidase activity"/>
    <property type="evidence" value="ECO:0007669"/>
    <property type="project" value="InterPro"/>
</dbReference>
<dbReference type="Proteomes" id="UP000094527">
    <property type="component" value="Unassembled WGS sequence"/>
</dbReference>
<name>A0A1D2MIA2_ORCCI</name>
<organism evidence="3 4">
    <name type="scientific">Orchesella cincta</name>
    <name type="common">Springtail</name>
    <name type="synonym">Podura cincta</name>
    <dbReference type="NCBI Taxonomy" id="48709"/>
    <lineage>
        <taxon>Eukaryota</taxon>
        <taxon>Metazoa</taxon>
        <taxon>Ecdysozoa</taxon>
        <taxon>Arthropoda</taxon>
        <taxon>Hexapoda</taxon>
        <taxon>Collembola</taxon>
        <taxon>Entomobryomorpha</taxon>
        <taxon>Entomobryoidea</taxon>
        <taxon>Orchesellidae</taxon>
        <taxon>Orchesellinae</taxon>
        <taxon>Orchesella</taxon>
    </lineage>
</organism>
<dbReference type="EMBL" id="LJIJ01001174">
    <property type="protein sequence ID" value="ODM92703.1"/>
    <property type="molecule type" value="Genomic_DNA"/>
</dbReference>
<evidence type="ECO:0000313" key="3">
    <source>
        <dbReference type="EMBL" id="ODM92703.1"/>
    </source>
</evidence>
<dbReference type="InterPro" id="IPR043504">
    <property type="entry name" value="Peptidase_S1_PA_chymotrypsin"/>
</dbReference>
<dbReference type="STRING" id="48709.A0A1D2MIA2"/>
<evidence type="ECO:0000259" key="2">
    <source>
        <dbReference type="PROSITE" id="PS50240"/>
    </source>
</evidence>
<gene>
    <name evidence="3" type="ORF">Ocin01_13979</name>
</gene>